<proteinExistence type="predicted"/>
<evidence type="ECO:0000313" key="1">
    <source>
        <dbReference type="EMBL" id="WNZ22265.1"/>
    </source>
</evidence>
<accession>A0AA96WCY3</accession>
<dbReference type="Gene3D" id="6.10.140.1840">
    <property type="match status" value="1"/>
</dbReference>
<evidence type="ECO:0008006" key="2">
    <source>
        <dbReference type="Google" id="ProtNLM"/>
    </source>
</evidence>
<protein>
    <recommendedName>
        <fullName evidence="2">Fluorescence recovery protein</fullName>
    </recommendedName>
</protein>
<dbReference type="InterPro" id="IPR041601">
    <property type="entry name" value="FRP"/>
</dbReference>
<dbReference type="AlphaFoldDB" id="A0AA96WCY3"/>
<organism evidence="1">
    <name type="scientific">Leptolyngbya sp. NK1-12</name>
    <dbReference type="NCBI Taxonomy" id="2547451"/>
    <lineage>
        <taxon>Bacteria</taxon>
        <taxon>Bacillati</taxon>
        <taxon>Cyanobacteriota</taxon>
        <taxon>Cyanophyceae</taxon>
        <taxon>Leptolyngbyales</taxon>
        <taxon>Leptolyngbyaceae</taxon>
        <taxon>Leptolyngbya group</taxon>
        <taxon>Leptolyngbya</taxon>
    </lineage>
</organism>
<dbReference type="RefSeq" id="WP_036002313.1">
    <property type="nucleotide sequence ID" value="NZ_CP053586.1"/>
</dbReference>
<dbReference type="EMBL" id="CP053586">
    <property type="protein sequence ID" value="WNZ22265.1"/>
    <property type="molecule type" value="Genomic_DNA"/>
</dbReference>
<reference evidence="1" key="1">
    <citation type="submission" date="2020-05" db="EMBL/GenBank/DDBJ databases">
        <authorList>
            <person name="Zhu T."/>
            <person name="Keshari N."/>
            <person name="Lu X."/>
        </authorList>
    </citation>
    <scope>NUCLEOTIDE SEQUENCE</scope>
    <source>
        <strain evidence="1">NK1-12</strain>
    </source>
</reference>
<sequence length="108" mass="12587">MQATDTTWSQTEKQIARTAFNNAYQRELDYLVKTVREQSSSLTEIDDVWRLHDFLSARRHEIDGKYDYRYSVLVFVLASLVREGWLQLSELEGLAADKLAKITALTRM</sequence>
<dbReference type="InterPro" id="IPR053747">
    <property type="entry name" value="Fluoresc_Recovery_Reg"/>
</dbReference>
<gene>
    <name evidence="1" type="ORF">HJG54_04905</name>
</gene>
<name>A0AA96WCY3_9CYAN</name>
<dbReference type="Pfam" id="PF18032">
    <property type="entry name" value="FRP"/>
    <property type="match status" value="1"/>
</dbReference>
<dbReference type="GO" id="GO:0042651">
    <property type="term" value="C:thylakoid membrane"/>
    <property type="evidence" value="ECO:0007669"/>
    <property type="project" value="InterPro"/>
</dbReference>